<accession>A0A5N5EXG7</accession>
<reference evidence="2 3" key="1">
    <citation type="submission" date="2019-09" db="EMBL/GenBank/DDBJ databases">
        <authorList>
            <person name="Ou C."/>
        </authorList>
    </citation>
    <scope>NUCLEOTIDE SEQUENCE [LARGE SCALE GENOMIC DNA]</scope>
    <source>
        <strain evidence="2">S2</strain>
        <tissue evidence="2">Leaf</tissue>
    </source>
</reference>
<protein>
    <submittedName>
        <fullName evidence="2">LOB domain-containing protein 37-like</fullName>
    </submittedName>
</protein>
<dbReference type="Proteomes" id="UP000327157">
    <property type="component" value="Chromosome 7"/>
</dbReference>
<feature type="compositionally biased region" description="Pro residues" evidence="1">
    <location>
        <begin position="33"/>
        <end position="42"/>
    </location>
</feature>
<sequence>MVCSDRFPSSSVERPLPTRAPMPMLTIRVINLVPPPGSPGPPRQNTSDLWLPTSPPPSYFSSSNTQI</sequence>
<evidence type="ECO:0000313" key="3">
    <source>
        <dbReference type="Proteomes" id="UP000327157"/>
    </source>
</evidence>
<dbReference type="AlphaFoldDB" id="A0A5N5EXG7"/>
<name>A0A5N5EXG7_9ROSA</name>
<keyword evidence="3" id="KW-1185">Reference proteome</keyword>
<organism evidence="2 3">
    <name type="scientific">Pyrus ussuriensis x Pyrus communis</name>
    <dbReference type="NCBI Taxonomy" id="2448454"/>
    <lineage>
        <taxon>Eukaryota</taxon>
        <taxon>Viridiplantae</taxon>
        <taxon>Streptophyta</taxon>
        <taxon>Embryophyta</taxon>
        <taxon>Tracheophyta</taxon>
        <taxon>Spermatophyta</taxon>
        <taxon>Magnoliopsida</taxon>
        <taxon>eudicotyledons</taxon>
        <taxon>Gunneridae</taxon>
        <taxon>Pentapetalae</taxon>
        <taxon>rosids</taxon>
        <taxon>fabids</taxon>
        <taxon>Rosales</taxon>
        <taxon>Rosaceae</taxon>
        <taxon>Amygdaloideae</taxon>
        <taxon>Maleae</taxon>
        <taxon>Pyrus</taxon>
    </lineage>
</organism>
<dbReference type="EMBL" id="SMOL01000781">
    <property type="protein sequence ID" value="KAB2595629.1"/>
    <property type="molecule type" value="Genomic_DNA"/>
</dbReference>
<reference evidence="2 3" key="3">
    <citation type="submission" date="2019-11" db="EMBL/GenBank/DDBJ databases">
        <title>A de novo genome assembly of a pear dwarfing rootstock.</title>
        <authorList>
            <person name="Wang F."/>
            <person name="Wang J."/>
            <person name="Li S."/>
            <person name="Zhang Y."/>
            <person name="Fang M."/>
            <person name="Ma L."/>
            <person name="Zhao Y."/>
            <person name="Jiang S."/>
        </authorList>
    </citation>
    <scope>NUCLEOTIDE SEQUENCE [LARGE SCALE GENOMIC DNA]</scope>
    <source>
        <strain evidence="2">S2</strain>
        <tissue evidence="2">Leaf</tissue>
    </source>
</reference>
<evidence type="ECO:0000313" key="2">
    <source>
        <dbReference type="EMBL" id="KAB2595629.1"/>
    </source>
</evidence>
<comment type="caution">
    <text evidence="2">The sequence shown here is derived from an EMBL/GenBank/DDBJ whole genome shotgun (WGS) entry which is preliminary data.</text>
</comment>
<feature type="region of interest" description="Disordered" evidence="1">
    <location>
        <begin position="33"/>
        <end position="67"/>
    </location>
</feature>
<proteinExistence type="predicted"/>
<evidence type="ECO:0000256" key="1">
    <source>
        <dbReference type="SAM" id="MobiDB-lite"/>
    </source>
</evidence>
<gene>
    <name evidence="2" type="ORF">D8674_031079</name>
</gene>
<reference evidence="3" key="2">
    <citation type="submission" date="2019-10" db="EMBL/GenBank/DDBJ databases">
        <title>A de novo genome assembly of a pear dwarfing rootstock.</title>
        <authorList>
            <person name="Wang F."/>
            <person name="Wang J."/>
            <person name="Li S."/>
            <person name="Zhang Y."/>
            <person name="Fang M."/>
            <person name="Ma L."/>
            <person name="Zhao Y."/>
            <person name="Jiang S."/>
        </authorList>
    </citation>
    <scope>NUCLEOTIDE SEQUENCE [LARGE SCALE GENOMIC DNA]</scope>
</reference>